<dbReference type="InterPro" id="IPR035892">
    <property type="entry name" value="C2_domain_sf"/>
</dbReference>
<dbReference type="EMBL" id="MKHE01000004">
    <property type="protein sequence ID" value="OWK16165.1"/>
    <property type="molecule type" value="Genomic_DNA"/>
</dbReference>
<feature type="domain" description="C2" evidence="1">
    <location>
        <begin position="3"/>
        <end position="45"/>
    </location>
</feature>
<evidence type="ECO:0000259" key="1">
    <source>
        <dbReference type="Pfam" id="PF00168"/>
    </source>
</evidence>
<organism evidence="2 3">
    <name type="scientific">Cervus elaphus hippelaphus</name>
    <name type="common">European red deer</name>
    <dbReference type="NCBI Taxonomy" id="46360"/>
    <lineage>
        <taxon>Eukaryota</taxon>
        <taxon>Metazoa</taxon>
        <taxon>Chordata</taxon>
        <taxon>Craniata</taxon>
        <taxon>Vertebrata</taxon>
        <taxon>Euteleostomi</taxon>
        <taxon>Mammalia</taxon>
        <taxon>Eutheria</taxon>
        <taxon>Laurasiatheria</taxon>
        <taxon>Artiodactyla</taxon>
        <taxon>Ruminantia</taxon>
        <taxon>Pecora</taxon>
        <taxon>Cervidae</taxon>
        <taxon>Cervinae</taxon>
        <taxon>Cervus</taxon>
    </lineage>
</organism>
<dbReference type="GO" id="GO:0032587">
    <property type="term" value="C:ruffle membrane"/>
    <property type="evidence" value="ECO:0007669"/>
    <property type="project" value="TreeGrafter"/>
</dbReference>
<dbReference type="PANTHER" id="PTHR10336">
    <property type="entry name" value="PHOSPHOINOSITIDE-SPECIFIC PHOSPHOLIPASE C FAMILY PROTEIN"/>
    <property type="match status" value="1"/>
</dbReference>
<dbReference type="Proteomes" id="UP000242450">
    <property type="component" value="Chromosome 4"/>
</dbReference>
<reference evidence="2 3" key="1">
    <citation type="journal article" date="2018" name="Mol. Genet. Genomics">
        <title>The red deer Cervus elaphus genome CerEla1.0: sequencing, annotating, genes, and chromosomes.</title>
        <authorList>
            <person name="Bana N.A."/>
            <person name="Nyiri A."/>
            <person name="Nagy J."/>
            <person name="Frank K."/>
            <person name="Nagy T."/>
            <person name="Steger V."/>
            <person name="Schiller M."/>
            <person name="Lakatos P."/>
            <person name="Sugar L."/>
            <person name="Horn P."/>
            <person name="Barta E."/>
            <person name="Orosz L."/>
        </authorList>
    </citation>
    <scope>NUCLEOTIDE SEQUENCE [LARGE SCALE GENOMIC DNA]</scope>
    <source>
        <strain evidence="2">Hungarian</strain>
    </source>
</reference>
<dbReference type="GO" id="GO:0010634">
    <property type="term" value="P:positive regulation of epithelial cell migration"/>
    <property type="evidence" value="ECO:0007669"/>
    <property type="project" value="TreeGrafter"/>
</dbReference>
<dbReference type="GO" id="GO:0051209">
    <property type="term" value="P:release of sequestered calcium ion into cytosol"/>
    <property type="evidence" value="ECO:0007669"/>
    <property type="project" value="TreeGrafter"/>
</dbReference>
<keyword evidence="3" id="KW-1185">Reference proteome</keyword>
<dbReference type="CDD" id="cd00275">
    <property type="entry name" value="C2_PLC_like"/>
    <property type="match status" value="1"/>
</dbReference>
<evidence type="ECO:0000313" key="3">
    <source>
        <dbReference type="Proteomes" id="UP000242450"/>
    </source>
</evidence>
<dbReference type="Gene3D" id="2.60.40.150">
    <property type="entry name" value="C2 domain"/>
    <property type="match status" value="1"/>
</dbReference>
<protein>
    <recommendedName>
        <fullName evidence="1">C2 domain-containing protein</fullName>
    </recommendedName>
</protein>
<dbReference type="GO" id="GO:0048015">
    <property type="term" value="P:phosphatidylinositol-mediated signaling"/>
    <property type="evidence" value="ECO:0007669"/>
    <property type="project" value="TreeGrafter"/>
</dbReference>
<comment type="caution">
    <text evidence="2">The sequence shown here is derived from an EMBL/GenBank/DDBJ whole genome shotgun (WGS) entry which is preliminary data.</text>
</comment>
<sequence length="85" mass="9617">MQEKVTFEIYDPNLAFLRFVVYEEDMFSDPNFLAHATYPIKGIKSGFRSVPLKNGYSEDIELASLLVFCEMRPVLVSGETPVGAH</sequence>
<dbReference type="GO" id="GO:0004435">
    <property type="term" value="F:phosphatidylinositol-4,5-bisphosphate phospholipase C activity"/>
    <property type="evidence" value="ECO:0007669"/>
    <property type="project" value="TreeGrafter"/>
</dbReference>
<dbReference type="PANTHER" id="PTHR10336:SF25">
    <property type="entry name" value="1-PHOSPHATIDYLINOSITOL 4,5-BISPHOSPHATE PHOSPHODIESTERASE GAMMA-2"/>
    <property type="match status" value="1"/>
</dbReference>
<dbReference type="GO" id="GO:0046488">
    <property type="term" value="P:phosphatidylinositol metabolic process"/>
    <property type="evidence" value="ECO:0007669"/>
    <property type="project" value="TreeGrafter"/>
</dbReference>
<dbReference type="InterPro" id="IPR001192">
    <property type="entry name" value="PI-PLC_fam"/>
</dbReference>
<gene>
    <name evidence="2" type="ORF">Celaphus_00003988</name>
</gene>
<dbReference type="Pfam" id="PF00168">
    <property type="entry name" value="C2"/>
    <property type="match status" value="1"/>
</dbReference>
<proteinExistence type="predicted"/>
<evidence type="ECO:0000313" key="2">
    <source>
        <dbReference type="EMBL" id="OWK16165.1"/>
    </source>
</evidence>
<dbReference type="InterPro" id="IPR000008">
    <property type="entry name" value="C2_dom"/>
</dbReference>
<dbReference type="OrthoDB" id="269822at2759"/>
<name>A0A212DD51_CEREH</name>
<dbReference type="SUPFAM" id="SSF49562">
    <property type="entry name" value="C2 domain (Calcium/lipid-binding domain, CaLB)"/>
    <property type="match status" value="1"/>
</dbReference>
<accession>A0A212DD51</accession>
<dbReference type="AlphaFoldDB" id="A0A212DD51"/>